<gene>
    <name evidence="2" type="ORF">LVY65_09445</name>
</gene>
<dbReference type="Pfam" id="PF01047">
    <property type="entry name" value="MarR"/>
    <property type="match status" value="1"/>
</dbReference>
<dbReference type="GO" id="GO:0006950">
    <property type="term" value="P:response to stress"/>
    <property type="evidence" value="ECO:0007669"/>
    <property type="project" value="TreeGrafter"/>
</dbReference>
<dbReference type="RefSeq" id="WP_235067811.1">
    <property type="nucleotide sequence ID" value="NZ_JAKFGM010000002.1"/>
</dbReference>
<accession>A0A9X1QLH4</accession>
<dbReference type="SUPFAM" id="SSF46785">
    <property type="entry name" value="Winged helix' DNA-binding domain"/>
    <property type="match status" value="1"/>
</dbReference>
<dbReference type="PROSITE" id="PS50995">
    <property type="entry name" value="HTH_MARR_2"/>
    <property type="match status" value="1"/>
</dbReference>
<protein>
    <submittedName>
        <fullName evidence="2">MarR family winged helix-turn-helix transcriptional regulator</fullName>
    </submittedName>
</protein>
<evidence type="ECO:0000259" key="1">
    <source>
        <dbReference type="PROSITE" id="PS50995"/>
    </source>
</evidence>
<evidence type="ECO:0000313" key="2">
    <source>
        <dbReference type="EMBL" id="MCF2515285.1"/>
    </source>
</evidence>
<feature type="domain" description="HTH marR-type" evidence="1">
    <location>
        <begin position="1"/>
        <end position="126"/>
    </location>
</feature>
<dbReference type="PANTHER" id="PTHR33164">
    <property type="entry name" value="TRANSCRIPTIONAL REGULATOR, MARR FAMILY"/>
    <property type="match status" value="1"/>
</dbReference>
<dbReference type="InterPro" id="IPR036390">
    <property type="entry name" value="WH_DNA-bd_sf"/>
</dbReference>
<dbReference type="InterPro" id="IPR000835">
    <property type="entry name" value="HTH_MarR-typ"/>
</dbReference>
<reference evidence="2" key="1">
    <citation type="submission" date="2022-01" db="EMBL/GenBank/DDBJ databases">
        <authorList>
            <person name="Jo J.-H."/>
            <person name="Im W.-T."/>
        </authorList>
    </citation>
    <scope>NUCLEOTIDE SEQUENCE</scope>
    <source>
        <strain evidence="2">G124</strain>
    </source>
</reference>
<evidence type="ECO:0000313" key="3">
    <source>
        <dbReference type="Proteomes" id="UP001139410"/>
    </source>
</evidence>
<dbReference type="EMBL" id="JAKFGM010000002">
    <property type="protein sequence ID" value="MCF2515285.1"/>
    <property type="molecule type" value="Genomic_DNA"/>
</dbReference>
<dbReference type="SMART" id="SM00347">
    <property type="entry name" value="HTH_MARR"/>
    <property type="match status" value="1"/>
</dbReference>
<dbReference type="PANTHER" id="PTHR33164:SF105">
    <property type="entry name" value="TRANSCRIPTIONAL REPRESSOR PROTEIN-RELATED"/>
    <property type="match status" value="1"/>
</dbReference>
<dbReference type="InterPro" id="IPR039422">
    <property type="entry name" value="MarR/SlyA-like"/>
</dbReference>
<sequence>MALRKASRAVTRLYDDQLSHRGMTTTQFAILGTLDRRGDLPLTELAAQLVMDRTSLYRTLAPVERAGWVSIVSGPGRSKTARLTDSGRSVLQRGREDWAVAQEKVLGDLPEEEWEGLLRTLNRLIEAAHA</sequence>
<dbReference type="Proteomes" id="UP001139410">
    <property type="component" value="Unassembled WGS sequence"/>
</dbReference>
<dbReference type="AlphaFoldDB" id="A0A9X1QLH4"/>
<dbReference type="GO" id="GO:0003700">
    <property type="term" value="F:DNA-binding transcription factor activity"/>
    <property type="evidence" value="ECO:0007669"/>
    <property type="project" value="InterPro"/>
</dbReference>
<name>A0A9X1QLH4_9SPHN</name>
<proteinExistence type="predicted"/>
<organism evidence="2 3">
    <name type="scientific">Sphingomonas cremea</name>
    <dbReference type="NCBI Taxonomy" id="2904799"/>
    <lineage>
        <taxon>Bacteria</taxon>
        <taxon>Pseudomonadati</taxon>
        <taxon>Pseudomonadota</taxon>
        <taxon>Alphaproteobacteria</taxon>
        <taxon>Sphingomonadales</taxon>
        <taxon>Sphingomonadaceae</taxon>
        <taxon>Sphingomonas</taxon>
    </lineage>
</organism>
<dbReference type="Gene3D" id="1.10.10.10">
    <property type="entry name" value="Winged helix-like DNA-binding domain superfamily/Winged helix DNA-binding domain"/>
    <property type="match status" value="1"/>
</dbReference>
<comment type="caution">
    <text evidence="2">The sequence shown here is derived from an EMBL/GenBank/DDBJ whole genome shotgun (WGS) entry which is preliminary data.</text>
</comment>
<keyword evidence="3" id="KW-1185">Reference proteome</keyword>
<dbReference type="InterPro" id="IPR036388">
    <property type="entry name" value="WH-like_DNA-bd_sf"/>
</dbReference>